<keyword evidence="2" id="KW-0479">Metal-binding</keyword>
<comment type="caution">
    <text evidence="9">The sequence shown here is derived from an EMBL/GenBank/DDBJ whole genome shotgun (WGS) entry which is preliminary data.</text>
</comment>
<keyword evidence="6" id="KW-1278">Translocase</keyword>
<organism evidence="9 10">
    <name type="scientific">Durusdinium trenchii</name>
    <dbReference type="NCBI Taxonomy" id="1381693"/>
    <lineage>
        <taxon>Eukaryota</taxon>
        <taxon>Sar</taxon>
        <taxon>Alveolata</taxon>
        <taxon>Dinophyceae</taxon>
        <taxon>Suessiales</taxon>
        <taxon>Symbiodiniaceae</taxon>
        <taxon>Durusdinium</taxon>
    </lineage>
</organism>
<keyword evidence="5" id="KW-0460">Magnesium</keyword>
<keyword evidence="7" id="KW-0812">Transmembrane</keyword>
<dbReference type="InterPro" id="IPR006544">
    <property type="entry name" value="P-type_TPase_V"/>
</dbReference>
<reference evidence="9 10" key="1">
    <citation type="submission" date="2024-02" db="EMBL/GenBank/DDBJ databases">
        <authorList>
            <person name="Chen Y."/>
            <person name="Shah S."/>
            <person name="Dougan E. K."/>
            <person name="Thang M."/>
            <person name="Chan C."/>
        </authorList>
    </citation>
    <scope>NUCLEOTIDE SEQUENCE [LARGE SCALE GENOMIC DNA]</scope>
</reference>
<evidence type="ECO:0000256" key="5">
    <source>
        <dbReference type="ARBA" id="ARBA00022842"/>
    </source>
</evidence>
<keyword evidence="7" id="KW-1133">Transmembrane helix</keyword>
<feature type="transmembrane region" description="Helical" evidence="7">
    <location>
        <begin position="104"/>
        <end position="124"/>
    </location>
</feature>
<feature type="transmembrane region" description="Helical" evidence="7">
    <location>
        <begin position="12"/>
        <end position="30"/>
    </location>
</feature>
<dbReference type="InterPro" id="IPR023298">
    <property type="entry name" value="ATPase_P-typ_TM_dom_sf"/>
</dbReference>
<evidence type="ECO:0000313" key="9">
    <source>
        <dbReference type="EMBL" id="CAK9059540.1"/>
    </source>
</evidence>
<keyword evidence="3" id="KW-0547">Nucleotide-binding</keyword>
<feature type="transmembrane region" description="Helical" evidence="7">
    <location>
        <begin position="261"/>
        <end position="279"/>
    </location>
</feature>
<evidence type="ECO:0000256" key="6">
    <source>
        <dbReference type="ARBA" id="ARBA00022967"/>
    </source>
</evidence>
<comment type="subcellular location">
    <subcellularLocation>
        <location evidence="1">Membrane</location>
        <topology evidence="1">Multi-pass membrane protein</topology>
    </subcellularLocation>
</comment>
<feature type="transmembrane region" description="Helical" evidence="7">
    <location>
        <begin position="136"/>
        <end position="155"/>
    </location>
</feature>
<name>A0ABP0NBA7_9DINO</name>
<protein>
    <submittedName>
        <fullName evidence="9">Uncharacterized protein</fullName>
    </submittedName>
</protein>
<gene>
    <name evidence="8" type="ORF">CCMP2556_LOCUS29232</name>
    <name evidence="9" type="ORF">CCMP2556_LOCUS29317</name>
</gene>
<evidence type="ECO:0000256" key="7">
    <source>
        <dbReference type="SAM" id="Phobius"/>
    </source>
</evidence>
<dbReference type="EMBL" id="CAXAMN010021418">
    <property type="protein sequence ID" value="CAK9059339.1"/>
    <property type="molecule type" value="Genomic_DNA"/>
</dbReference>
<accession>A0ABP0NBA7</accession>
<evidence type="ECO:0000256" key="3">
    <source>
        <dbReference type="ARBA" id="ARBA00022741"/>
    </source>
</evidence>
<dbReference type="Proteomes" id="UP001642484">
    <property type="component" value="Unassembled WGS sequence"/>
</dbReference>
<keyword evidence="7" id="KW-0472">Membrane</keyword>
<evidence type="ECO:0000256" key="2">
    <source>
        <dbReference type="ARBA" id="ARBA00022723"/>
    </source>
</evidence>
<keyword evidence="4" id="KW-0067">ATP-binding</keyword>
<dbReference type="PANTHER" id="PTHR45630">
    <property type="entry name" value="CATION-TRANSPORTING ATPASE-RELATED"/>
    <property type="match status" value="1"/>
</dbReference>
<evidence type="ECO:0000313" key="10">
    <source>
        <dbReference type="Proteomes" id="UP001642484"/>
    </source>
</evidence>
<dbReference type="EMBL" id="CAXAMN010021440">
    <property type="protein sequence ID" value="CAK9059540.1"/>
    <property type="molecule type" value="Genomic_DNA"/>
</dbReference>
<evidence type="ECO:0000313" key="8">
    <source>
        <dbReference type="EMBL" id="CAK9059339.1"/>
    </source>
</evidence>
<evidence type="ECO:0000256" key="1">
    <source>
        <dbReference type="ARBA" id="ARBA00004141"/>
    </source>
</evidence>
<dbReference type="SUPFAM" id="SSF81665">
    <property type="entry name" value="Calcium ATPase, transmembrane domain M"/>
    <property type="match status" value="1"/>
</dbReference>
<proteinExistence type="predicted"/>
<keyword evidence="10" id="KW-1185">Reference proteome</keyword>
<dbReference type="PANTHER" id="PTHR45630:SF11">
    <property type="entry name" value="CATION-TRANSPORTING P-TYPE ATPASE N-TERMINAL DOMAIN-CONTAINING PROTEIN"/>
    <property type="match status" value="1"/>
</dbReference>
<feature type="transmembrane region" description="Helical" evidence="7">
    <location>
        <begin position="51"/>
        <end position="73"/>
    </location>
</feature>
<evidence type="ECO:0000256" key="4">
    <source>
        <dbReference type="ARBA" id="ARBA00022840"/>
    </source>
</evidence>
<sequence>MIDNNITPGEWIWLIKDIFLGILVTFYMTRSRALPRLKKIRPTASLLGYRTVLSIASQVLLVLLFYIMALFLMKGQEWYDPLNPVFDISISAHLWMLKGDNYDGTLASVFMIVILANCSYIYTYGGDFRKCVLHNLGINVTYLASLTLVAGFILAPPNPWNCIFRVSCDAPNSVAAGQLFPFLQHISVGGVGKCFLGPQVKYWQQHAATDPPWLPSTDTNCLPPAATLAALPLDDPRISTGKGFTVIDHCVGPNNCLSVEFQWILIGLLSTMTFLQHFIMKFARV</sequence>